<dbReference type="Proteomes" id="UP000199555">
    <property type="component" value="Unassembled WGS sequence"/>
</dbReference>
<accession>A0A1G9L201</accession>
<dbReference type="EMBL" id="FNGE01000013">
    <property type="protein sequence ID" value="SDL55864.1"/>
    <property type="molecule type" value="Genomic_DNA"/>
</dbReference>
<dbReference type="PROSITE" id="PS50928">
    <property type="entry name" value="ABC_TM1"/>
    <property type="match status" value="1"/>
</dbReference>
<evidence type="ECO:0000313" key="11">
    <source>
        <dbReference type="Proteomes" id="UP000199555"/>
    </source>
</evidence>
<dbReference type="NCBIfam" id="TIGR01726">
    <property type="entry name" value="HEQRo_perm_3TM"/>
    <property type="match status" value="1"/>
</dbReference>
<comment type="subcellular location">
    <subcellularLocation>
        <location evidence="1">Cell inner membrane</location>
        <topology evidence="1">Multi-pass membrane protein</topology>
    </subcellularLocation>
    <subcellularLocation>
        <location evidence="8">Cell membrane</location>
        <topology evidence="8">Multi-pass membrane protein</topology>
    </subcellularLocation>
</comment>
<dbReference type="RefSeq" id="WP_090756769.1">
    <property type="nucleotide sequence ID" value="NZ_FNGE01000013.1"/>
</dbReference>
<dbReference type="AlphaFoldDB" id="A0A1G9L201"/>
<evidence type="ECO:0000256" key="2">
    <source>
        <dbReference type="ARBA" id="ARBA00010072"/>
    </source>
</evidence>
<feature type="transmembrane region" description="Helical" evidence="8">
    <location>
        <begin position="88"/>
        <end position="115"/>
    </location>
</feature>
<feature type="transmembrane region" description="Helical" evidence="8">
    <location>
        <begin position="56"/>
        <end position="82"/>
    </location>
</feature>
<feature type="transmembrane region" description="Helical" evidence="8">
    <location>
        <begin position="187"/>
        <end position="207"/>
    </location>
</feature>
<protein>
    <submittedName>
        <fullName evidence="10">Polar amino acid transport system permease protein</fullName>
    </submittedName>
</protein>
<feature type="domain" description="ABC transmembrane type-1" evidence="9">
    <location>
        <begin position="20"/>
        <end position="208"/>
    </location>
</feature>
<feature type="transmembrane region" description="Helical" evidence="8">
    <location>
        <begin position="20"/>
        <end position="44"/>
    </location>
</feature>
<dbReference type="InterPro" id="IPR000515">
    <property type="entry name" value="MetI-like"/>
</dbReference>
<dbReference type="InterPro" id="IPR035906">
    <property type="entry name" value="MetI-like_sf"/>
</dbReference>
<dbReference type="GO" id="GO:0022857">
    <property type="term" value="F:transmembrane transporter activity"/>
    <property type="evidence" value="ECO:0007669"/>
    <property type="project" value="InterPro"/>
</dbReference>
<name>A0A1G9L201_9RHOB</name>
<keyword evidence="6 8" id="KW-1133">Transmembrane helix</keyword>
<organism evidence="10 11">
    <name type="scientific">Paracoccus chinensis</name>
    <dbReference type="NCBI Taxonomy" id="525640"/>
    <lineage>
        <taxon>Bacteria</taxon>
        <taxon>Pseudomonadati</taxon>
        <taxon>Pseudomonadota</taxon>
        <taxon>Alphaproteobacteria</taxon>
        <taxon>Rhodobacterales</taxon>
        <taxon>Paracoccaceae</taxon>
        <taxon>Paracoccus</taxon>
    </lineage>
</organism>
<evidence type="ECO:0000256" key="3">
    <source>
        <dbReference type="ARBA" id="ARBA00022448"/>
    </source>
</evidence>
<feature type="transmembrane region" description="Helical" evidence="8">
    <location>
        <begin position="136"/>
        <end position="158"/>
    </location>
</feature>
<proteinExistence type="inferred from homology"/>
<keyword evidence="4" id="KW-1003">Cell membrane</keyword>
<dbReference type="OrthoDB" id="9808674at2"/>
<evidence type="ECO:0000256" key="6">
    <source>
        <dbReference type="ARBA" id="ARBA00022989"/>
    </source>
</evidence>
<evidence type="ECO:0000256" key="5">
    <source>
        <dbReference type="ARBA" id="ARBA00022692"/>
    </source>
</evidence>
<dbReference type="CDD" id="cd06261">
    <property type="entry name" value="TM_PBP2"/>
    <property type="match status" value="1"/>
</dbReference>
<dbReference type="PANTHER" id="PTHR30614">
    <property type="entry name" value="MEMBRANE COMPONENT OF AMINO ACID ABC TRANSPORTER"/>
    <property type="match status" value="1"/>
</dbReference>
<keyword evidence="7 8" id="KW-0472">Membrane</keyword>
<keyword evidence="11" id="KW-1185">Reference proteome</keyword>
<evidence type="ECO:0000259" key="9">
    <source>
        <dbReference type="PROSITE" id="PS50928"/>
    </source>
</evidence>
<evidence type="ECO:0000256" key="1">
    <source>
        <dbReference type="ARBA" id="ARBA00004429"/>
    </source>
</evidence>
<evidence type="ECO:0000256" key="7">
    <source>
        <dbReference type="ARBA" id="ARBA00023136"/>
    </source>
</evidence>
<sequence>MFWFYAERILGYWPVLLKGLGMTLGLSLLSLLIGAAIGFAFGIIRAGGNRWLSRALGLYIDLFRGTPFLVQVFIVFFILPAAGIELSAFAAGVVALSNLAACFIGEIVAAGLKAVPQGQREAALASGMTPAQQMRLVLMPQAVRIVTPSLVGQFVLLIKDSSVVSAIGLLDLTRSGWMIVQSVPQGLMVFGTVGLGYFIICYPLILLSRRLERRGQDALL</sequence>
<dbReference type="SUPFAM" id="SSF161098">
    <property type="entry name" value="MetI-like"/>
    <property type="match status" value="1"/>
</dbReference>
<comment type="similarity">
    <text evidence="2">Belongs to the binding-protein-dependent transport system permease family. HisMQ subfamily.</text>
</comment>
<evidence type="ECO:0000256" key="8">
    <source>
        <dbReference type="RuleBase" id="RU363032"/>
    </source>
</evidence>
<dbReference type="GO" id="GO:0043190">
    <property type="term" value="C:ATP-binding cassette (ABC) transporter complex"/>
    <property type="evidence" value="ECO:0007669"/>
    <property type="project" value="InterPro"/>
</dbReference>
<dbReference type="STRING" id="525640.SAMN04487971_11314"/>
<dbReference type="InterPro" id="IPR010065">
    <property type="entry name" value="AA_ABC_transptr_permease_3TM"/>
</dbReference>
<gene>
    <name evidence="10" type="ORF">SAMN04487971_11314</name>
</gene>
<keyword evidence="5 8" id="KW-0812">Transmembrane</keyword>
<dbReference type="Gene3D" id="1.10.3720.10">
    <property type="entry name" value="MetI-like"/>
    <property type="match status" value="1"/>
</dbReference>
<dbReference type="Pfam" id="PF00528">
    <property type="entry name" value="BPD_transp_1"/>
    <property type="match status" value="1"/>
</dbReference>
<dbReference type="InterPro" id="IPR043429">
    <property type="entry name" value="ArtM/GltK/GlnP/TcyL/YhdX-like"/>
</dbReference>
<dbReference type="GO" id="GO:0006865">
    <property type="term" value="P:amino acid transport"/>
    <property type="evidence" value="ECO:0007669"/>
    <property type="project" value="TreeGrafter"/>
</dbReference>
<evidence type="ECO:0000256" key="4">
    <source>
        <dbReference type="ARBA" id="ARBA00022475"/>
    </source>
</evidence>
<dbReference type="PANTHER" id="PTHR30614:SF34">
    <property type="entry name" value="BLR6398 PROTEIN"/>
    <property type="match status" value="1"/>
</dbReference>
<reference evidence="11" key="1">
    <citation type="submission" date="2016-10" db="EMBL/GenBank/DDBJ databases">
        <authorList>
            <person name="Varghese N."/>
            <person name="Submissions S."/>
        </authorList>
    </citation>
    <scope>NUCLEOTIDE SEQUENCE [LARGE SCALE GENOMIC DNA]</scope>
    <source>
        <strain evidence="11">CGMCC 1.7655</strain>
    </source>
</reference>
<keyword evidence="3 8" id="KW-0813">Transport</keyword>
<evidence type="ECO:0000313" key="10">
    <source>
        <dbReference type="EMBL" id="SDL55864.1"/>
    </source>
</evidence>